<evidence type="ECO:0000256" key="3">
    <source>
        <dbReference type="ARBA" id="ARBA00022900"/>
    </source>
</evidence>
<dbReference type="Gene3D" id="1.50.10.20">
    <property type="match status" value="1"/>
</dbReference>
<dbReference type="Gene3D" id="2.60.40.690">
    <property type="entry name" value="Alpha-macroglobulin, receptor-binding domain"/>
    <property type="match status" value="1"/>
</dbReference>
<evidence type="ECO:0000259" key="6">
    <source>
        <dbReference type="SMART" id="SM01360"/>
    </source>
</evidence>
<dbReference type="SUPFAM" id="SSF81296">
    <property type="entry name" value="E set domains"/>
    <property type="match status" value="1"/>
</dbReference>
<dbReference type="GO" id="GO:0005615">
    <property type="term" value="C:extracellular space"/>
    <property type="evidence" value="ECO:0007669"/>
    <property type="project" value="InterPro"/>
</dbReference>
<feature type="domain" description="Alpha-2-macroglobulin bait region" evidence="5">
    <location>
        <begin position="1"/>
        <end position="154"/>
    </location>
</feature>
<dbReference type="InterPro" id="IPR001599">
    <property type="entry name" value="Macroglobln_a2"/>
</dbReference>
<evidence type="ECO:0000259" key="5">
    <source>
        <dbReference type="SMART" id="SM01359"/>
    </source>
</evidence>
<dbReference type="Pfam" id="PF07703">
    <property type="entry name" value="A2M_BRD"/>
    <property type="match status" value="1"/>
</dbReference>
<dbReference type="InterPro" id="IPR011625">
    <property type="entry name" value="A2M_N_BRD"/>
</dbReference>
<protein>
    <recommendedName>
        <fullName evidence="9">Alpha-2-macroglobulin</fullName>
    </recommendedName>
</protein>
<dbReference type="Gene3D" id="2.20.130.20">
    <property type="match status" value="1"/>
</dbReference>
<dbReference type="Gene3D" id="2.60.40.10">
    <property type="entry name" value="Immunoglobulins"/>
    <property type="match status" value="1"/>
</dbReference>
<dbReference type="PANTHER" id="PTHR11412:SF171">
    <property type="entry name" value="PREGNANCY ZONE PROTEIN-LIKE PROTEIN"/>
    <property type="match status" value="1"/>
</dbReference>
<dbReference type="SMART" id="SM01360">
    <property type="entry name" value="A2M"/>
    <property type="match status" value="1"/>
</dbReference>
<dbReference type="InterPro" id="IPR009048">
    <property type="entry name" value="A-macroglobulin_rcpt-bd"/>
</dbReference>
<evidence type="ECO:0008006" key="9">
    <source>
        <dbReference type="Google" id="ProtNLM"/>
    </source>
</evidence>
<comment type="similarity">
    <text evidence="1">Belongs to the protease inhibitor I39 (alpha-2-macroglobulin) family.</text>
</comment>
<evidence type="ECO:0000259" key="7">
    <source>
        <dbReference type="SMART" id="SM01361"/>
    </source>
</evidence>
<dbReference type="EMBL" id="OB793014">
    <property type="protein sequence ID" value="CAD7425727.1"/>
    <property type="molecule type" value="Genomic_DNA"/>
</dbReference>
<dbReference type="InterPro" id="IPR050473">
    <property type="entry name" value="A2M/Complement_sys"/>
</dbReference>
<dbReference type="SMART" id="SM01359">
    <property type="entry name" value="A2M_N_2"/>
    <property type="match status" value="1"/>
</dbReference>
<dbReference type="Gene3D" id="2.60.40.1930">
    <property type="match status" value="1"/>
</dbReference>
<dbReference type="Pfam" id="PF07678">
    <property type="entry name" value="TED_complement"/>
    <property type="match status" value="1"/>
</dbReference>
<sequence length="1210" mass="133791">MQTSIPHPCLIPLGGKVKSRGDLIRMGRIQHHQKQKPTKLYEDFPNILGGHEDSADNGTESGGEEMMVGKLSLKLLVEPKMSPLSYLLVYYVREDGETVPATHVIQVDKCFANKVKASFQNDQGTPGSRASLHITASPHSLCAVAAVDESTNFLAASSALDSEWVFRELAHFHIDPSSGPRQKDVWDYCSRKTKASPPLEEEEIHRPVVEEEPPIWDLRRRRRRRFVATHPMSKYVDAIQAFDVREPIGRFKSFHTGEVDADRVRPSDVRMHVIPVSNRARSRVSMSPLAYPLTVGVPTSPRGYSEDARQPSIEVRTFFPETWLWELIHIGKEGETVLKRDLPHTITDWVGSTVCVSAQHGLGVSSPAKVRAFQPFFLDYVMPYSIKRGEVVHLKVSLYNFLAHSLPVRINLEDSPGITLVSDSSTVLSCVQEKTTLVHKFLIRAAELGEVNVTVTAAVDPEYEEACGPELIIGTRDVLVKSILVKPEGFPVEVTKSSFMCPTEISNDTSMLWSIDLPEDVVKDSARAQISAVADLMGPTLQVYQPVLPSGYQRELNYRHTDGSYSAFGNSDSSGSMWLTAFVVKSFAQARTHIFVDEDDLKMSIRWITKKQLENGCFPLVGQVFHKDMKGGLTSDTSSAALTAYVLISLLETGLPLAPSVASNAVFCLRGDKQPDVYTLALTTYAFSLLGNRTLAEESLRHLMGAATIQQDLIWWEKQDTNSLALNIETTAYGILSLVKLGGERNLIDALRAVRWISKHRNANGGFVSTQDTVVALEALTKYAMAVPSRGTHLSVLVAATDLEHVFHIRQHDRLLLKQRWLPTLPTQVEVVAEGEGCALIQSTLKYNVRTPSGSDAFSLEVETGPVASVDECTMQRVEVCVSYRLPGQISNMAVLEIAMVTGYRPDRDSLHKLDQDTELDLKRWEEGRDQVNFYFEQLTNRKQCVGFLVVQEVEVDNPAPALVKLYDYYQQELMISTKYSSDIGCKSERLPHPEPGVLNGNMALSQGSKDEELISNTGLNEVVLTIMQADTNDLNTTSESNSTGLNSQFVNVDHELETPSGQEGPEPVYVQPQGDNPQNIAERASTCPQCSNLDQDAFTAVYCNSSTVYKLTIRKGNTARILLKLAPGRTPTRIRRLTNLLLGKNCQCAPLAQAGGHVLMISSKPVTLTTETEDAMDLFLDDAIVVVSVAVQPGQPDIVKTARESCPAS</sequence>
<dbReference type="SUPFAM" id="SSF48239">
    <property type="entry name" value="Terpenoid cyclases/Protein prenyltransferases"/>
    <property type="match status" value="1"/>
</dbReference>
<dbReference type="GO" id="GO:0004867">
    <property type="term" value="F:serine-type endopeptidase inhibitor activity"/>
    <property type="evidence" value="ECO:0007669"/>
    <property type="project" value="UniProtKB-KW"/>
</dbReference>
<dbReference type="InterPro" id="IPR014756">
    <property type="entry name" value="Ig_E-set"/>
</dbReference>
<name>A0A7R9E3I6_9NEOP</name>
<dbReference type="InterPro" id="IPR036595">
    <property type="entry name" value="A-macroglobulin_rcpt-bd_sf"/>
</dbReference>
<evidence type="ECO:0000256" key="4">
    <source>
        <dbReference type="SAM" id="MobiDB-lite"/>
    </source>
</evidence>
<evidence type="ECO:0000256" key="2">
    <source>
        <dbReference type="ARBA" id="ARBA00022690"/>
    </source>
</evidence>
<accession>A0A7R9E3I6</accession>
<evidence type="ECO:0000313" key="8">
    <source>
        <dbReference type="EMBL" id="CAD7425727.1"/>
    </source>
</evidence>
<dbReference type="SUPFAM" id="SSF49410">
    <property type="entry name" value="Alpha-macroglobulin receptor domain"/>
    <property type="match status" value="1"/>
</dbReference>
<feature type="region of interest" description="Disordered" evidence="4">
    <location>
        <begin position="1057"/>
        <end position="1082"/>
    </location>
</feature>
<dbReference type="PANTHER" id="PTHR11412">
    <property type="entry name" value="MACROGLOBULIN / COMPLEMENT"/>
    <property type="match status" value="1"/>
</dbReference>
<dbReference type="InterPro" id="IPR011626">
    <property type="entry name" value="Alpha-macroglobulin_TED"/>
</dbReference>
<dbReference type="AlphaFoldDB" id="A0A7R9E3I6"/>
<dbReference type="InterPro" id="IPR008930">
    <property type="entry name" value="Terpenoid_cyclase/PrenylTrfase"/>
</dbReference>
<feature type="domain" description="Alpha-2-macroglobulin" evidence="6">
    <location>
        <begin position="322"/>
        <end position="412"/>
    </location>
</feature>
<dbReference type="InterPro" id="IPR013783">
    <property type="entry name" value="Ig-like_fold"/>
</dbReference>
<organism evidence="8">
    <name type="scientific">Timema monikensis</name>
    <dbReference type="NCBI Taxonomy" id="170555"/>
    <lineage>
        <taxon>Eukaryota</taxon>
        <taxon>Metazoa</taxon>
        <taxon>Ecdysozoa</taxon>
        <taxon>Arthropoda</taxon>
        <taxon>Hexapoda</taxon>
        <taxon>Insecta</taxon>
        <taxon>Pterygota</taxon>
        <taxon>Neoptera</taxon>
        <taxon>Polyneoptera</taxon>
        <taxon>Phasmatodea</taxon>
        <taxon>Timematodea</taxon>
        <taxon>Timematoidea</taxon>
        <taxon>Timematidae</taxon>
        <taxon>Timema</taxon>
    </lineage>
</organism>
<reference evidence="8" key="1">
    <citation type="submission" date="2020-11" db="EMBL/GenBank/DDBJ databases">
        <authorList>
            <person name="Tran Van P."/>
        </authorList>
    </citation>
    <scope>NUCLEOTIDE SEQUENCE</scope>
</reference>
<evidence type="ECO:0000256" key="1">
    <source>
        <dbReference type="ARBA" id="ARBA00010952"/>
    </source>
</evidence>
<keyword evidence="3" id="KW-0722">Serine protease inhibitor</keyword>
<keyword evidence="2" id="KW-0646">Protease inhibitor</keyword>
<gene>
    <name evidence="8" type="ORF">TMSB3V08_LOCUS2631</name>
</gene>
<proteinExistence type="inferred from homology"/>
<feature type="domain" description="Alpha-macroglobulin receptor-binding" evidence="7">
    <location>
        <begin position="891"/>
        <end position="980"/>
    </location>
</feature>
<dbReference type="Pfam" id="PF00207">
    <property type="entry name" value="A2M"/>
    <property type="match status" value="1"/>
</dbReference>
<dbReference type="SMART" id="SM01361">
    <property type="entry name" value="A2M_recep"/>
    <property type="match status" value="1"/>
</dbReference>
<dbReference type="Pfam" id="PF07677">
    <property type="entry name" value="A2M_recep"/>
    <property type="match status" value="1"/>
</dbReference>